<dbReference type="PANTHER" id="PTHR36452:SF1">
    <property type="entry name" value="DUF2461 DOMAIN-CONTAINING PROTEIN"/>
    <property type="match status" value="1"/>
</dbReference>
<reference evidence="1 2" key="1">
    <citation type="submission" date="2019-03" db="EMBL/GenBank/DDBJ databases">
        <title>Genomic Encyclopedia of Type Strains, Phase IV (KMG-IV): sequencing the most valuable type-strain genomes for metagenomic binning, comparative biology and taxonomic classification.</title>
        <authorList>
            <person name="Goeker M."/>
        </authorList>
    </citation>
    <scope>NUCLEOTIDE SEQUENCE [LARGE SCALE GENOMIC DNA]</scope>
    <source>
        <strain evidence="1 2">DSM 24984</strain>
    </source>
</reference>
<dbReference type="AlphaFoldDB" id="A0A4R1KBH5"/>
<comment type="caution">
    <text evidence="1">The sequence shown here is derived from an EMBL/GenBank/DDBJ whole genome shotgun (WGS) entry which is preliminary data.</text>
</comment>
<dbReference type="InterPro" id="IPR015996">
    <property type="entry name" value="UCP028451"/>
</dbReference>
<organism evidence="1 2">
    <name type="scientific">Seleniivibrio woodruffii</name>
    <dbReference type="NCBI Taxonomy" id="1078050"/>
    <lineage>
        <taxon>Bacteria</taxon>
        <taxon>Pseudomonadati</taxon>
        <taxon>Deferribacterota</taxon>
        <taxon>Deferribacteres</taxon>
        <taxon>Deferribacterales</taxon>
        <taxon>Geovibrionaceae</taxon>
        <taxon>Seleniivibrio</taxon>
    </lineage>
</organism>
<dbReference type="InterPro" id="IPR012808">
    <property type="entry name" value="CHP02453"/>
</dbReference>
<dbReference type="OrthoDB" id="9794241at2"/>
<evidence type="ECO:0000313" key="1">
    <source>
        <dbReference type="EMBL" id="TCK61822.1"/>
    </source>
</evidence>
<dbReference type="PANTHER" id="PTHR36452">
    <property type="entry name" value="CHROMOSOME 12, WHOLE GENOME SHOTGUN SEQUENCE"/>
    <property type="match status" value="1"/>
</dbReference>
<keyword evidence="2" id="KW-1185">Reference proteome</keyword>
<dbReference type="NCBIfam" id="TIGR02453">
    <property type="entry name" value="TIGR02453 family protein"/>
    <property type="match status" value="1"/>
</dbReference>
<dbReference type="Pfam" id="PF09365">
    <property type="entry name" value="DUF2461"/>
    <property type="match status" value="1"/>
</dbReference>
<dbReference type="Proteomes" id="UP000294614">
    <property type="component" value="Unassembled WGS sequence"/>
</dbReference>
<accession>A0A4R1KBH5</accession>
<evidence type="ECO:0000313" key="2">
    <source>
        <dbReference type="Proteomes" id="UP000294614"/>
    </source>
</evidence>
<proteinExistence type="predicted"/>
<protein>
    <submittedName>
        <fullName evidence="1">Uncharacterized protein (TIGR02453 family)</fullName>
    </submittedName>
</protein>
<sequence length="231" mass="27357">MKKQPEFKGFSEKSLAFLAGMRENNEHEWYEAHKDEYVKYVQEPMKALSFELSDVMLSVDEYFVTGGRTVSRIRRDTRFSRNKLPYKSVSWLVFKRPNKDWISLPAFFFELNPEGYMYGMGFYSAEPSTMKSFRNIIDSQRKRFDEAVDFYYTDKTQPFTLVGDKYKRILDASKDERTMDWYQRKNLCLLAERPVEPVLFNSSLAGTLLEDFFRAAPLYRLFLEASRTPAE</sequence>
<dbReference type="RefSeq" id="WP_132871418.1">
    <property type="nucleotide sequence ID" value="NZ_SMGG01000003.1"/>
</dbReference>
<name>A0A4R1KBH5_9BACT</name>
<dbReference type="PIRSF" id="PIRSF028451">
    <property type="entry name" value="UCP028451"/>
    <property type="match status" value="1"/>
</dbReference>
<dbReference type="EMBL" id="SMGG01000003">
    <property type="protein sequence ID" value="TCK61822.1"/>
    <property type="molecule type" value="Genomic_DNA"/>
</dbReference>
<gene>
    <name evidence="1" type="ORF">C8D98_0328</name>
</gene>